<evidence type="ECO:0000313" key="4">
    <source>
        <dbReference type="Proteomes" id="UP000198615"/>
    </source>
</evidence>
<comment type="caution">
    <text evidence="3">The sequence shown here is derived from an EMBL/GenBank/DDBJ whole genome shotgun (WGS) entry which is preliminary data.</text>
</comment>
<dbReference type="EMBL" id="FNBW01000001">
    <property type="protein sequence ID" value="SDF09672.1"/>
    <property type="molecule type" value="Genomic_DNA"/>
</dbReference>
<feature type="domain" description="Malonyl-CoA decarboxylase N-terminal" evidence="2">
    <location>
        <begin position="95"/>
        <end position="182"/>
    </location>
</feature>
<organism evidence="3 4">
    <name type="scientific">Thalassobaculum litoreum DSM 18839</name>
    <dbReference type="NCBI Taxonomy" id="1123362"/>
    <lineage>
        <taxon>Bacteria</taxon>
        <taxon>Pseudomonadati</taxon>
        <taxon>Pseudomonadota</taxon>
        <taxon>Alphaproteobacteria</taxon>
        <taxon>Rhodospirillales</taxon>
        <taxon>Thalassobaculaceae</taxon>
        <taxon>Thalassobaculum</taxon>
    </lineage>
</organism>
<name>A0A8G2F187_9PROT</name>
<dbReference type="Pfam" id="PF17408">
    <property type="entry name" value="MCD_N"/>
    <property type="match status" value="1"/>
</dbReference>
<dbReference type="InterPro" id="IPR007956">
    <property type="entry name" value="Malonyl_CoA_deC_C"/>
</dbReference>
<dbReference type="Proteomes" id="UP000198615">
    <property type="component" value="Unassembled WGS sequence"/>
</dbReference>
<gene>
    <name evidence="3" type="ORF">SAMN05660686_00231</name>
</gene>
<dbReference type="AlphaFoldDB" id="A0A8G2F187"/>
<reference evidence="3 4" key="1">
    <citation type="submission" date="2016-10" db="EMBL/GenBank/DDBJ databases">
        <authorList>
            <person name="Varghese N."/>
            <person name="Submissions S."/>
        </authorList>
    </citation>
    <scope>NUCLEOTIDE SEQUENCE [LARGE SCALE GENOMIC DNA]</scope>
    <source>
        <strain evidence="3 4">DSM 18839</strain>
    </source>
</reference>
<dbReference type="RefSeq" id="WP_093147566.1">
    <property type="nucleotide sequence ID" value="NZ_FNBW01000001.1"/>
</dbReference>
<dbReference type="GO" id="GO:0006633">
    <property type="term" value="P:fatty acid biosynthetic process"/>
    <property type="evidence" value="ECO:0007669"/>
    <property type="project" value="InterPro"/>
</dbReference>
<evidence type="ECO:0000313" key="3">
    <source>
        <dbReference type="EMBL" id="SDF09672.1"/>
    </source>
</evidence>
<proteinExistence type="predicted"/>
<dbReference type="PANTHER" id="PTHR28641">
    <property type="match status" value="1"/>
</dbReference>
<protein>
    <submittedName>
        <fullName evidence="3">Malonyl-CoA decarboxylase</fullName>
    </submittedName>
</protein>
<keyword evidence="4" id="KW-1185">Reference proteome</keyword>
<feature type="domain" description="Malonyl-CoA decarboxylase C-terminal" evidence="1">
    <location>
        <begin position="185"/>
        <end position="447"/>
    </location>
</feature>
<dbReference type="Pfam" id="PF05292">
    <property type="entry name" value="MCD"/>
    <property type="match status" value="1"/>
</dbReference>
<dbReference type="Gene3D" id="3.40.630.150">
    <property type="entry name" value="Malonyl-CoA decarboxylase, catalytic domain"/>
    <property type="match status" value="1"/>
</dbReference>
<dbReference type="InterPro" id="IPR042303">
    <property type="entry name" value="Malonyl_CoA_deC_C_sf"/>
</dbReference>
<dbReference type="GO" id="GO:0050080">
    <property type="term" value="F:malonyl-CoA decarboxylase activity"/>
    <property type="evidence" value="ECO:0007669"/>
    <property type="project" value="InterPro"/>
</dbReference>
<dbReference type="InterPro" id="IPR038351">
    <property type="entry name" value="MCD_N_sf"/>
</dbReference>
<dbReference type="InterPro" id="IPR038917">
    <property type="entry name" value="Malonyl_CoA_deC"/>
</dbReference>
<dbReference type="InterPro" id="IPR035372">
    <property type="entry name" value="MCD_N"/>
</dbReference>
<dbReference type="OrthoDB" id="5292736at2"/>
<evidence type="ECO:0000259" key="1">
    <source>
        <dbReference type="Pfam" id="PF05292"/>
    </source>
</evidence>
<accession>A0A8G2F187</accession>
<sequence length="477" mass="53289">MSDATVESFLDRTLRNLRGAWEDISVSTRHYWTGAPRPDLPTDDLEKIRGQMSDCLSDKGGEVTARVRAADLGRSYLSLNQTGRHRFLSLLATEFGADHVAVDTAIAKLREAKDEEGRRRAERSLRTALVPRWRTLLRRFTALPEGVKFLVDLRAELIPFARETPELADLDGDLKDLLAAWFDVGLLEMKRITWSAPAALLEKLIAYEAVHAIRSWEDLKNRLDSDRRCFAFFHPNMPDEPLIFVEVALVSGMSDNVQTLLDEDAPSSDPRNADAAIFYSISNAQRGLAGISFGNFLIKRVVDVLKNEMPNLKTFATLSPIPGYRRWLNARLEEGEGLSLTASERKALVQVLEPGKDVSDLDLIRAGLGVDGWWDDEGLSEALKGPLMRGAARYLTTEKRRSGSGAGDPVAHFHLSNGARMERLNWLGDRSANGFRQSCGMMINYLYRLADIDDNHEAYTDDGRIAQSSQIRSLSKG</sequence>
<dbReference type="PANTHER" id="PTHR28641:SF1">
    <property type="entry name" value="MALONYL-COA DECARBOXYLASE, MITOCHONDRIAL"/>
    <property type="match status" value="1"/>
</dbReference>
<dbReference type="Gene3D" id="1.20.140.90">
    <property type="entry name" value="Malonyl-CoA decarboxylase, oligemerization domain"/>
    <property type="match status" value="1"/>
</dbReference>
<evidence type="ECO:0000259" key="2">
    <source>
        <dbReference type="Pfam" id="PF17408"/>
    </source>
</evidence>